<dbReference type="InterPro" id="IPR010559">
    <property type="entry name" value="Sig_transdc_His_kin_internal"/>
</dbReference>
<evidence type="ECO:0000313" key="5">
    <source>
        <dbReference type="EMBL" id="RGR66952.1"/>
    </source>
</evidence>
<evidence type="ECO:0000256" key="1">
    <source>
        <dbReference type="ARBA" id="ARBA00022777"/>
    </source>
</evidence>
<proteinExistence type="predicted"/>
<dbReference type="InterPro" id="IPR036890">
    <property type="entry name" value="HATPase_C_sf"/>
</dbReference>
<dbReference type="PANTHER" id="PTHR34220:SF7">
    <property type="entry name" value="SENSOR HISTIDINE KINASE YPDA"/>
    <property type="match status" value="1"/>
</dbReference>
<dbReference type="PROSITE" id="PS50109">
    <property type="entry name" value="HIS_KIN"/>
    <property type="match status" value="1"/>
</dbReference>
<dbReference type="Pfam" id="PF02518">
    <property type="entry name" value="HATPase_c"/>
    <property type="match status" value="1"/>
</dbReference>
<feature type="transmembrane region" description="Helical" evidence="3">
    <location>
        <begin position="6"/>
        <end position="26"/>
    </location>
</feature>
<feature type="transmembrane region" description="Helical" evidence="3">
    <location>
        <begin position="38"/>
        <end position="55"/>
    </location>
</feature>
<reference evidence="5 6" key="1">
    <citation type="submission" date="2018-08" db="EMBL/GenBank/DDBJ databases">
        <title>A genome reference for cultivated species of the human gut microbiota.</title>
        <authorList>
            <person name="Zou Y."/>
            <person name="Xue W."/>
            <person name="Luo G."/>
        </authorList>
    </citation>
    <scope>NUCLEOTIDE SEQUENCE [LARGE SCALE GENOMIC DNA]</scope>
    <source>
        <strain evidence="5 6">AF24-29</strain>
    </source>
</reference>
<keyword evidence="3" id="KW-1133">Transmembrane helix</keyword>
<dbReference type="InterPro" id="IPR005467">
    <property type="entry name" value="His_kinase_dom"/>
</dbReference>
<dbReference type="InterPro" id="IPR050640">
    <property type="entry name" value="Bact_2-comp_sensor_kinase"/>
</dbReference>
<dbReference type="GO" id="GO:0016020">
    <property type="term" value="C:membrane"/>
    <property type="evidence" value="ECO:0007669"/>
    <property type="project" value="InterPro"/>
</dbReference>
<name>A0A412FFN2_9FIRM</name>
<dbReference type="EMBL" id="QRUP01000035">
    <property type="protein sequence ID" value="RGR66952.1"/>
    <property type="molecule type" value="Genomic_DNA"/>
</dbReference>
<dbReference type="SUPFAM" id="SSF55874">
    <property type="entry name" value="ATPase domain of HSP90 chaperone/DNA topoisomerase II/histidine kinase"/>
    <property type="match status" value="1"/>
</dbReference>
<dbReference type="GO" id="GO:0000155">
    <property type="term" value="F:phosphorelay sensor kinase activity"/>
    <property type="evidence" value="ECO:0007669"/>
    <property type="project" value="InterPro"/>
</dbReference>
<feature type="domain" description="Histidine kinase" evidence="4">
    <location>
        <begin position="333"/>
        <end position="426"/>
    </location>
</feature>
<feature type="transmembrane region" description="Helical" evidence="3">
    <location>
        <begin position="145"/>
        <end position="164"/>
    </location>
</feature>
<gene>
    <name evidence="5" type="ORF">DWY25_17260</name>
</gene>
<keyword evidence="1" id="KW-0808">Transferase</keyword>
<evidence type="ECO:0000256" key="3">
    <source>
        <dbReference type="SAM" id="Phobius"/>
    </source>
</evidence>
<keyword evidence="3" id="KW-0472">Membrane</keyword>
<comment type="caution">
    <text evidence="5">The sequence shown here is derived from an EMBL/GenBank/DDBJ whole genome shotgun (WGS) entry which is preliminary data.</text>
</comment>
<dbReference type="AlphaFoldDB" id="A0A412FFN2"/>
<dbReference type="Gene3D" id="3.30.565.10">
    <property type="entry name" value="Histidine kinase-like ATPase, C-terminal domain"/>
    <property type="match status" value="1"/>
</dbReference>
<feature type="transmembrane region" description="Helical" evidence="3">
    <location>
        <begin position="67"/>
        <end position="95"/>
    </location>
</feature>
<evidence type="ECO:0000256" key="2">
    <source>
        <dbReference type="ARBA" id="ARBA00023012"/>
    </source>
</evidence>
<feature type="transmembrane region" description="Helical" evidence="3">
    <location>
        <begin position="107"/>
        <end position="133"/>
    </location>
</feature>
<dbReference type="Proteomes" id="UP000284178">
    <property type="component" value="Unassembled WGS sequence"/>
</dbReference>
<protein>
    <submittedName>
        <fullName evidence="5">Transcriptional regulator</fullName>
    </submittedName>
</protein>
<dbReference type="SMART" id="SM00387">
    <property type="entry name" value="HATPase_c"/>
    <property type="match status" value="1"/>
</dbReference>
<dbReference type="PANTHER" id="PTHR34220">
    <property type="entry name" value="SENSOR HISTIDINE KINASE YPDA"/>
    <property type="match status" value="1"/>
</dbReference>
<organism evidence="5 6">
    <name type="scientific">Holdemania filiformis</name>
    <dbReference type="NCBI Taxonomy" id="61171"/>
    <lineage>
        <taxon>Bacteria</taxon>
        <taxon>Bacillati</taxon>
        <taxon>Bacillota</taxon>
        <taxon>Erysipelotrichia</taxon>
        <taxon>Erysipelotrichales</taxon>
        <taxon>Erysipelotrichaceae</taxon>
        <taxon>Holdemania</taxon>
    </lineage>
</organism>
<feature type="transmembrane region" description="Helical" evidence="3">
    <location>
        <begin position="198"/>
        <end position="217"/>
    </location>
</feature>
<keyword evidence="2" id="KW-0902">Two-component regulatory system</keyword>
<keyword evidence="1" id="KW-0418">Kinase</keyword>
<dbReference type="InterPro" id="IPR003594">
    <property type="entry name" value="HATPase_dom"/>
</dbReference>
<dbReference type="Pfam" id="PF06580">
    <property type="entry name" value="His_kinase"/>
    <property type="match status" value="1"/>
</dbReference>
<keyword evidence="3" id="KW-0812">Transmembrane</keyword>
<evidence type="ECO:0000259" key="4">
    <source>
        <dbReference type="PROSITE" id="PS50109"/>
    </source>
</evidence>
<feature type="transmembrane region" description="Helical" evidence="3">
    <location>
        <begin position="176"/>
        <end position="192"/>
    </location>
</feature>
<sequence length="429" mass="48692">MDNFLIANIALDLFCLILSLIPIIYLGNDYRWHQKLNLYFMGISVSNGLMIIGDLGDWCFREITTPFLMIVVSLLTVLYYASSAFVLYFFARYINEYLELKRPARTIFLWIITLLCSVQIFFAVISPFTGAIFTITVAGYQRGSLFAISQLVPLLCYLSFTWLVVLHRKKLSRREVIFFLLYIFIPLGAGALQMFIRGIAVVNVGVTLALLFIFVNIQSERDLLIRQQEKELAESRVEIMLSQIQPHFLYNTLTTIRQLCDVDPDQAKAAIRDFSLFLRGNMDSLESKAPIPFEQELLHVENYLALEHQRFQDRLKVVYEITARDFSIPSLTLQPVVENAVRHGVLRREEGGTVTIRTEETADAYLVTVSDDGLGFPDKLEGEDNQSHIGIKNVRERLRLLCGGTLTLRSTPGRGTAAAITIPKEGATL</sequence>
<accession>A0A412FFN2</accession>
<evidence type="ECO:0000313" key="6">
    <source>
        <dbReference type="Proteomes" id="UP000284178"/>
    </source>
</evidence>
<dbReference type="RefSeq" id="WP_117896327.1">
    <property type="nucleotide sequence ID" value="NZ_CABJCV010000035.1"/>
</dbReference>
<keyword evidence="6" id="KW-1185">Reference proteome</keyword>
<dbReference type="GeneID" id="83017145"/>